<organism evidence="1 2">
    <name type="scientific">Oedothorax gibbosus</name>
    <dbReference type="NCBI Taxonomy" id="931172"/>
    <lineage>
        <taxon>Eukaryota</taxon>
        <taxon>Metazoa</taxon>
        <taxon>Ecdysozoa</taxon>
        <taxon>Arthropoda</taxon>
        <taxon>Chelicerata</taxon>
        <taxon>Arachnida</taxon>
        <taxon>Araneae</taxon>
        <taxon>Araneomorphae</taxon>
        <taxon>Entelegynae</taxon>
        <taxon>Araneoidea</taxon>
        <taxon>Linyphiidae</taxon>
        <taxon>Erigoninae</taxon>
        <taxon>Oedothorax</taxon>
    </lineage>
</organism>
<sequence length="157" mass="17992">MQVDDSRVMFKCRKCRKTLFSEREACDPHSEPIAVDENQVPPCAPIAQVYFLREDTLPDWAREQVDAGDWQKGKLFCPHCQCRIGSFDFVGGAKCQCGEKVLPSLHVSSNKLDRQLRKPHEGEEGVFQACVVKSEELYNRLPVLEHIFQPYKFFGSI</sequence>
<dbReference type="Proteomes" id="UP000827092">
    <property type="component" value="Unassembled WGS sequence"/>
</dbReference>
<dbReference type="PANTHER" id="PTHR46717">
    <property type="entry name" value="E3 UBIQUITIN-PROTEIN LIGASE RNF180"/>
    <property type="match status" value="1"/>
</dbReference>
<gene>
    <name evidence="1" type="ORF">JTE90_001300</name>
</gene>
<dbReference type="GO" id="GO:0031624">
    <property type="term" value="F:ubiquitin conjugating enzyme binding"/>
    <property type="evidence" value="ECO:0007669"/>
    <property type="project" value="TreeGrafter"/>
</dbReference>
<accession>A0AAV6TSJ0</accession>
<dbReference type="PANTHER" id="PTHR46717:SF1">
    <property type="entry name" value="E3 UBIQUITIN-PROTEIN LIGASE RNF180"/>
    <property type="match status" value="1"/>
</dbReference>
<reference evidence="1 2" key="1">
    <citation type="journal article" date="2022" name="Nat. Ecol. Evol.">
        <title>A masculinizing supergene underlies an exaggerated male reproductive morph in a spider.</title>
        <authorList>
            <person name="Hendrickx F."/>
            <person name="De Corte Z."/>
            <person name="Sonet G."/>
            <person name="Van Belleghem S.M."/>
            <person name="Kostlbacher S."/>
            <person name="Vangestel C."/>
        </authorList>
    </citation>
    <scope>NUCLEOTIDE SEQUENCE [LARGE SCALE GENOMIC DNA]</scope>
    <source>
        <strain evidence="1">W744_W776</strain>
    </source>
</reference>
<dbReference type="EMBL" id="JAFNEN010001170">
    <property type="protein sequence ID" value="KAG8174644.1"/>
    <property type="molecule type" value="Genomic_DNA"/>
</dbReference>
<dbReference type="GO" id="GO:0042428">
    <property type="term" value="P:serotonin metabolic process"/>
    <property type="evidence" value="ECO:0007669"/>
    <property type="project" value="TreeGrafter"/>
</dbReference>
<evidence type="ECO:0000313" key="2">
    <source>
        <dbReference type="Proteomes" id="UP000827092"/>
    </source>
</evidence>
<name>A0AAV6TSJ0_9ARAC</name>
<dbReference type="GO" id="GO:0032436">
    <property type="term" value="P:positive regulation of proteasomal ubiquitin-dependent protein catabolic process"/>
    <property type="evidence" value="ECO:0007669"/>
    <property type="project" value="TreeGrafter"/>
</dbReference>
<comment type="caution">
    <text evidence="1">The sequence shown here is derived from an EMBL/GenBank/DDBJ whole genome shotgun (WGS) entry which is preliminary data.</text>
</comment>
<dbReference type="GO" id="GO:0061630">
    <property type="term" value="F:ubiquitin protein ligase activity"/>
    <property type="evidence" value="ECO:0007669"/>
    <property type="project" value="InterPro"/>
</dbReference>
<proteinExistence type="predicted"/>
<dbReference type="AlphaFoldDB" id="A0AAV6TSJ0"/>
<dbReference type="GO" id="GO:0042415">
    <property type="term" value="P:norepinephrine metabolic process"/>
    <property type="evidence" value="ECO:0007669"/>
    <property type="project" value="TreeGrafter"/>
</dbReference>
<dbReference type="GO" id="GO:0000209">
    <property type="term" value="P:protein polyubiquitination"/>
    <property type="evidence" value="ECO:0007669"/>
    <property type="project" value="InterPro"/>
</dbReference>
<dbReference type="GO" id="GO:0005789">
    <property type="term" value="C:endoplasmic reticulum membrane"/>
    <property type="evidence" value="ECO:0007669"/>
    <property type="project" value="TreeGrafter"/>
</dbReference>
<evidence type="ECO:0008006" key="3">
    <source>
        <dbReference type="Google" id="ProtNLM"/>
    </source>
</evidence>
<protein>
    <recommendedName>
        <fullName evidence="3">E3 ubiquitin-protein ligase RNF180</fullName>
    </recommendedName>
</protein>
<evidence type="ECO:0000313" key="1">
    <source>
        <dbReference type="EMBL" id="KAG8174644.1"/>
    </source>
</evidence>
<keyword evidence="2" id="KW-1185">Reference proteome</keyword>
<dbReference type="InterPro" id="IPR033263">
    <property type="entry name" value="RNF180"/>
</dbReference>